<feature type="region of interest" description="Disordered" evidence="5">
    <location>
        <begin position="478"/>
        <end position="507"/>
    </location>
</feature>
<feature type="compositionally biased region" description="Low complexity" evidence="5">
    <location>
        <begin position="1719"/>
        <end position="1733"/>
    </location>
</feature>
<evidence type="ECO:0000256" key="3">
    <source>
        <dbReference type="ARBA" id="ARBA00022833"/>
    </source>
</evidence>
<name>A0A9P7XKP1_9FUNG</name>
<feature type="compositionally biased region" description="Polar residues" evidence="5">
    <location>
        <begin position="795"/>
        <end position="826"/>
    </location>
</feature>
<feature type="domain" description="PH" evidence="6">
    <location>
        <begin position="848"/>
        <end position="957"/>
    </location>
</feature>
<dbReference type="Pfam" id="PF01412">
    <property type="entry name" value="ArfGap"/>
    <property type="match status" value="1"/>
</dbReference>
<evidence type="ECO:0000256" key="4">
    <source>
        <dbReference type="PROSITE-ProRule" id="PRU00288"/>
    </source>
</evidence>
<feature type="region of interest" description="Disordered" evidence="5">
    <location>
        <begin position="1285"/>
        <end position="1306"/>
    </location>
</feature>
<evidence type="ECO:0000256" key="2">
    <source>
        <dbReference type="ARBA" id="ARBA00022771"/>
    </source>
</evidence>
<dbReference type="OrthoDB" id="10266696at2759"/>
<dbReference type="Pfam" id="PF00169">
    <property type="entry name" value="PH"/>
    <property type="match status" value="1"/>
</dbReference>
<feature type="domain" description="Arf-GAP" evidence="7">
    <location>
        <begin position="1040"/>
        <end position="1176"/>
    </location>
</feature>
<feature type="compositionally biased region" description="Polar residues" evidence="5">
    <location>
        <begin position="1520"/>
        <end position="1536"/>
    </location>
</feature>
<dbReference type="PROSITE" id="PS50115">
    <property type="entry name" value="ARFGAP"/>
    <property type="match status" value="1"/>
</dbReference>
<feature type="compositionally biased region" description="Low complexity" evidence="5">
    <location>
        <begin position="265"/>
        <end position="275"/>
    </location>
</feature>
<dbReference type="GO" id="GO:0008270">
    <property type="term" value="F:zinc ion binding"/>
    <property type="evidence" value="ECO:0007669"/>
    <property type="project" value="UniProtKB-KW"/>
</dbReference>
<evidence type="ECO:0008006" key="10">
    <source>
        <dbReference type="Google" id="ProtNLM"/>
    </source>
</evidence>
<feature type="region of interest" description="Disordered" evidence="5">
    <location>
        <begin position="1220"/>
        <end position="1248"/>
    </location>
</feature>
<feature type="compositionally biased region" description="Basic residues" evidence="5">
    <location>
        <begin position="66"/>
        <end position="78"/>
    </location>
</feature>
<dbReference type="PRINTS" id="PR00405">
    <property type="entry name" value="REVINTRACTNG"/>
</dbReference>
<keyword evidence="2 4" id="KW-0863">Zinc-finger</keyword>
<dbReference type="GO" id="GO:0005737">
    <property type="term" value="C:cytoplasm"/>
    <property type="evidence" value="ECO:0007669"/>
    <property type="project" value="InterPro"/>
</dbReference>
<evidence type="ECO:0000256" key="1">
    <source>
        <dbReference type="ARBA" id="ARBA00022723"/>
    </source>
</evidence>
<feature type="compositionally biased region" description="Polar residues" evidence="5">
    <location>
        <begin position="1287"/>
        <end position="1306"/>
    </location>
</feature>
<dbReference type="InterPro" id="IPR004148">
    <property type="entry name" value="BAR_dom"/>
</dbReference>
<keyword evidence="9" id="KW-1185">Reference proteome</keyword>
<dbReference type="Pfam" id="PF16746">
    <property type="entry name" value="BAR_3"/>
    <property type="match status" value="1"/>
</dbReference>
<dbReference type="FunFam" id="2.30.29.30:FF:000252">
    <property type="entry name" value="ARF GTPase activator (Csx2)"/>
    <property type="match status" value="1"/>
</dbReference>
<feature type="compositionally biased region" description="Basic and acidic residues" evidence="5">
    <location>
        <begin position="177"/>
        <end position="193"/>
    </location>
</feature>
<gene>
    <name evidence="8" type="ORF">KI688_004961</name>
</gene>
<proteinExistence type="predicted"/>
<feature type="region of interest" description="Disordered" evidence="5">
    <location>
        <begin position="724"/>
        <end position="826"/>
    </location>
</feature>
<feature type="compositionally biased region" description="Low complexity" evidence="5">
    <location>
        <begin position="198"/>
        <end position="224"/>
    </location>
</feature>
<dbReference type="InterPro" id="IPR027267">
    <property type="entry name" value="AH/BAR_dom_sf"/>
</dbReference>
<feature type="compositionally biased region" description="Polar residues" evidence="5">
    <location>
        <begin position="766"/>
        <end position="775"/>
    </location>
</feature>
<keyword evidence="1" id="KW-0479">Metal-binding</keyword>
<dbReference type="Gene3D" id="2.30.29.30">
    <property type="entry name" value="Pleckstrin-homology domain (PH domain)/Phosphotyrosine-binding domain (PTB)"/>
    <property type="match status" value="1"/>
</dbReference>
<feature type="compositionally biased region" description="Polar residues" evidence="5">
    <location>
        <begin position="1370"/>
        <end position="1396"/>
    </location>
</feature>
<dbReference type="CDD" id="cd08204">
    <property type="entry name" value="ArfGap"/>
    <property type="match status" value="1"/>
</dbReference>
<dbReference type="Gene3D" id="1.20.1270.60">
    <property type="entry name" value="Arfaptin homology (AH) domain/BAR domain"/>
    <property type="match status" value="1"/>
</dbReference>
<feature type="region of interest" description="Disordered" evidence="5">
    <location>
        <begin position="1562"/>
        <end position="1625"/>
    </location>
</feature>
<evidence type="ECO:0000259" key="6">
    <source>
        <dbReference type="PROSITE" id="PS50003"/>
    </source>
</evidence>
<evidence type="ECO:0000259" key="7">
    <source>
        <dbReference type="PROSITE" id="PS50115"/>
    </source>
</evidence>
<feature type="region of interest" description="Disordered" evidence="5">
    <location>
        <begin position="265"/>
        <end position="300"/>
    </location>
</feature>
<feature type="region of interest" description="Disordered" evidence="5">
    <location>
        <begin position="1423"/>
        <end position="1536"/>
    </location>
</feature>
<feature type="region of interest" description="Disordered" evidence="5">
    <location>
        <begin position="63"/>
        <end position="125"/>
    </location>
</feature>
<dbReference type="InterPro" id="IPR045258">
    <property type="entry name" value="ACAP1/2/3-like"/>
</dbReference>
<feature type="region of interest" description="Disordered" evidence="5">
    <location>
        <begin position="1715"/>
        <end position="1734"/>
    </location>
</feature>
<dbReference type="SMART" id="SM00233">
    <property type="entry name" value="PH"/>
    <property type="match status" value="1"/>
</dbReference>
<feature type="compositionally biased region" description="Low complexity" evidence="5">
    <location>
        <begin position="1756"/>
        <end position="1797"/>
    </location>
</feature>
<dbReference type="Proteomes" id="UP000707451">
    <property type="component" value="Unassembled WGS sequence"/>
</dbReference>
<feature type="compositionally biased region" description="Polar residues" evidence="5">
    <location>
        <begin position="1468"/>
        <end position="1488"/>
    </location>
</feature>
<keyword evidence="3" id="KW-0862">Zinc</keyword>
<feature type="compositionally biased region" description="Low complexity" evidence="5">
    <location>
        <begin position="1501"/>
        <end position="1519"/>
    </location>
</feature>
<protein>
    <recommendedName>
        <fullName evidence="10">ArfGap-domain-containing protein</fullName>
    </recommendedName>
</protein>
<dbReference type="SUPFAM" id="SSF50729">
    <property type="entry name" value="PH domain-like"/>
    <property type="match status" value="1"/>
</dbReference>
<reference evidence="8" key="1">
    <citation type="submission" date="2021-06" db="EMBL/GenBank/DDBJ databases">
        <title>Genome Sequence of Mortierella hyaline Strain SCG-10, a Cold-Adapted, Nitrate-Reducing Fungus Isolated from Soil in Minnesota, USA.</title>
        <authorList>
            <person name="Aldossari N."/>
        </authorList>
    </citation>
    <scope>NUCLEOTIDE SEQUENCE</scope>
    <source>
        <strain evidence="8">SCG-10</strain>
    </source>
</reference>
<feature type="region of interest" description="Disordered" evidence="5">
    <location>
        <begin position="1751"/>
        <end position="1804"/>
    </location>
</feature>
<comment type="caution">
    <text evidence="8">The sequence shown here is derived from an EMBL/GenBank/DDBJ whole genome shotgun (WGS) entry which is preliminary data.</text>
</comment>
<feature type="compositionally biased region" description="Polar residues" evidence="5">
    <location>
        <begin position="1239"/>
        <end position="1248"/>
    </location>
</feature>
<feature type="compositionally biased region" description="Polar residues" evidence="5">
    <location>
        <begin position="1588"/>
        <end position="1601"/>
    </location>
</feature>
<feature type="region of interest" description="Disordered" evidence="5">
    <location>
        <begin position="168"/>
        <end position="253"/>
    </location>
</feature>
<evidence type="ECO:0000313" key="8">
    <source>
        <dbReference type="EMBL" id="KAG9062657.1"/>
    </source>
</evidence>
<dbReference type="InterPro" id="IPR001164">
    <property type="entry name" value="ArfGAP_dom"/>
</dbReference>
<feature type="compositionally biased region" description="Gly residues" evidence="5">
    <location>
        <begin position="99"/>
        <end position="111"/>
    </location>
</feature>
<dbReference type="PANTHER" id="PTHR23180:SF160">
    <property type="entry name" value="ADP-RIBOSYLATION FACTOR GTPASE-ACTIVATING PROTEIN EFFECTOR PROTEIN 1"/>
    <property type="match status" value="1"/>
</dbReference>
<dbReference type="Gene3D" id="1.10.220.150">
    <property type="entry name" value="Arf GTPase activating protein"/>
    <property type="match status" value="1"/>
</dbReference>
<accession>A0A9P7XKP1</accession>
<sequence length="1804" mass="193708">MQVNFHTQTRFQLVSRSHLSPILSAKLLLFATSSPAVTVSVQPNDTFAVRSHTLDRIEYVQDPEPHHHHHDNNHHHIHVSPPTPTPTDSLVESASVSGSGSGSESGPGSGSGQESQQKQPAATKTLTTDLATATTTITIPALLLKVQAGGGVRLLFDIKGTILDSLTSSNVPQGVHDPQEHTPTENDTKKDGSQHLGHNNTTTTTTTPPSSHDTTASATSTTPDVTITTAAVESPLVSVPTEGATSTTSPPATIVVSEADALQSSIIDNNSNADSQQSRQAKEEEEGETPCINSDDPSGSIVKTEVSSKDLPATPLDATLLYFAKARSDQEMLGLCRTFDPQRQMKDYTISEVIALPNEHKDGHYEWEATYTPKENVEDTVVEHKAVFAFLYWDPTSASTKIVAQFSLWIVNGPPTEQSFAGPRYSLPATLTSSGGGRHWRRASTPERFNTNVGKLPSFHTKFLSIPASHGSLPSLPEVAIGTQGGSGSTSASPSNPQPAPFAHDTEDGPLFRATVVECENNIRDMKAATKRILKAAQAVVDARKSWVIAEEIFIKEMETFRPAEPLVNSYLRPMSESLAERSEALANQMRSLLIEPLTRFYGNDIKAAETHRKTFDDESKDYYQFLSKYMAMKQESNRKKGEADAKYEKKRRHFEIKRFEYWGFLLDMRVGGSKSDEILHHLTNYSEKHCRNMVETALLAESLKPGLDMIAADLLESHKRAATVRKERQERRKELLESQDDSVNALHLSPTISKGGSTPMMASASAGSSTNSPDVISDSPLEMLRGSLEPSGDQADNTTLSDQKSTTGSISNGSLQFGGAQQNNQVPKFSGIRDLEHQDIDAGTALGRRKEGFLFATSRPSMHNNSAVLEKPNINWHKYWCVLSEGHMHEYSHWKRGAAMLHNEPINLRISTVRACRNQDRRFTFEVITPKFRRIYQATSAEDMNSWISVISNAIQSLLDGTSSCQNLGYYSPNSKDSKSTGVFGVDGLMSGFSGAGRSSMEQMLHGLPMTGSRHGHTASGSHDFGRAFETPDMDHLGTRLLQIMRDSHPANNFCAECGAKNPDWCAINLGILICIECSGIHRSLGTHISKVRSFTLDTTSYTRDLFDFIRAVGNETSNKTWEANLVQSETHDDHTSTKIVFRRPLVNDSRDYKDSFIQKKYVERAFVDRKRYYGDTETQEEQVALITKALFNEVTANNIPGVIAAFAAGADLNAIQEVDPETDGNSPGPGHFAMGSDDTTGSSALSDSQLQANLESLSMGSETSSRYSRSTIASSILNAPGAAPSASQDALSSQPLSLDARSPSQADRSAASFTVMQTSPLLLALKNGVQFSLDDLYEVYPMAEFMLQNGATSNLSVKVRMLDEETETSAQVSTAGDGSVTETVASNPGTSTSPVVDLSGSACSNNGWDSTVDPEDIKHFQQRSNRRSLGQVVHMRGEGGGSAMEYLRSKSAARGDPMPGSPPINGDSSAGATFSSPPNSGASLTLSPRLRPQGPAPLAGSVSAPTSAVSSPSAAGSYPTNVYRQQQPSSMQQDLSSLFVKRRESDGGLGTALFAANKATSEASEKAKGAVVIPGAQKSGSGGEYTLQNAANISTSPTNHSEHLEPSPSSRSHHHHHSSSLSTSHGLYALSHSMSMSGSRANKVKAQLSKSLRLSAAYIKNNMMKEDKESAVPTITHTVASPPSAPRPSIMMSPKATPASSNHSGVAELASEPMELPPSTSSTPSIASSITDGEPLSGPYVFLMKKGSLPPAESSTGSAAATTTTTTTTATTATTTTTGAVPAATTTSTTATATSPDAQPTP</sequence>
<evidence type="ECO:0000256" key="5">
    <source>
        <dbReference type="SAM" id="MobiDB-lite"/>
    </source>
</evidence>
<dbReference type="InterPro" id="IPR037278">
    <property type="entry name" value="ARFGAP/RecO"/>
</dbReference>
<feature type="compositionally biased region" description="Low complexity" evidence="5">
    <location>
        <begin position="112"/>
        <end position="125"/>
    </location>
</feature>
<dbReference type="SUPFAM" id="SSF57863">
    <property type="entry name" value="ArfGap/RecO-like zinc finger"/>
    <property type="match status" value="1"/>
</dbReference>
<evidence type="ECO:0000313" key="9">
    <source>
        <dbReference type="Proteomes" id="UP000707451"/>
    </source>
</evidence>
<organism evidence="8 9">
    <name type="scientific">Linnemannia hyalina</name>
    <dbReference type="NCBI Taxonomy" id="64524"/>
    <lineage>
        <taxon>Eukaryota</taxon>
        <taxon>Fungi</taxon>
        <taxon>Fungi incertae sedis</taxon>
        <taxon>Mucoromycota</taxon>
        <taxon>Mortierellomycotina</taxon>
        <taxon>Mortierellomycetes</taxon>
        <taxon>Mortierellales</taxon>
        <taxon>Mortierellaceae</taxon>
        <taxon>Linnemannia</taxon>
    </lineage>
</organism>
<feature type="compositionally biased region" description="Basic and acidic residues" evidence="5">
    <location>
        <begin position="724"/>
        <end position="737"/>
    </location>
</feature>
<dbReference type="InterPro" id="IPR038508">
    <property type="entry name" value="ArfGAP_dom_sf"/>
</dbReference>
<dbReference type="PROSITE" id="PS50003">
    <property type="entry name" value="PH_DOMAIN"/>
    <property type="match status" value="1"/>
</dbReference>
<dbReference type="SMART" id="SM00105">
    <property type="entry name" value="ArfGap"/>
    <property type="match status" value="1"/>
</dbReference>
<dbReference type="GO" id="GO:0005096">
    <property type="term" value="F:GTPase activator activity"/>
    <property type="evidence" value="ECO:0007669"/>
    <property type="project" value="InterPro"/>
</dbReference>
<dbReference type="EMBL" id="JAHRHY010000018">
    <property type="protein sequence ID" value="KAG9062657.1"/>
    <property type="molecule type" value="Genomic_DNA"/>
</dbReference>
<dbReference type="InterPro" id="IPR001849">
    <property type="entry name" value="PH_domain"/>
</dbReference>
<dbReference type="PANTHER" id="PTHR23180">
    <property type="entry name" value="CENTAURIN/ARF"/>
    <property type="match status" value="1"/>
</dbReference>
<dbReference type="SUPFAM" id="SSF103657">
    <property type="entry name" value="BAR/IMD domain-like"/>
    <property type="match status" value="1"/>
</dbReference>
<feature type="region of interest" description="Disordered" evidence="5">
    <location>
        <begin position="1370"/>
        <end position="1400"/>
    </location>
</feature>
<dbReference type="InterPro" id="IPR011993">
    <property type="entry name" value="PH-like_dom_sf"/>
</dbReference>